<dbReference type="GO" id="GO:0042073">
    <property type="term" value="P:intraciliary transport"/>
    <property type="evidence" value="ECO:0000318"/>
    <property type="project" value="GO_Central"/>
</dbReference>
<dbReference type="InterPro" id="IPR056158">
    <property type="entry name" value="Beta-prop_IFT121_2nd"/>
</dbReference>
<dbReference type="Pfam" id="PF24797">
    <property type="entry name" value="Beta-prop_WDR35_TULP_N"/>
    <property type="match status" value="1"/>
</dbReference>
<evidence type="ECO:0000259" key="11">
    <source>
        <dbReference type="Pfam" id="PF23390"/>
    </source>
</evidence>
<evidence type="ECO:0000256" key="8">
    <source>
        <dbReference type="ARBA" id="ARBA00023273"/>
    </source>
</evidence>
<evidence type="ECO:0000256" key="7">
    <source>
        <dbReference type="ARBA" id="ARBA00023212"/>
    </source>
</evidence>
<evidence type="ECO:0000313" key="15">
    <source>
        <dbReference type="Proteomes" id="UP000008549"/>
    </source>
</evidence>
<evidence type="ECO:0000313" key="14">
    <source>
        <dbReference type="EMBL" id="CAP33227.2"/>
    </source>
</evidence>
<keyword evidence="2" id="KW-0963">Cytoplasm</keyword>
<keyword evidence="4" id="KW-0677">Repeat</keyword>
<dbReference type="InterPro" id="IPR056170">
    <property type="entry name" value="Znf_IFT121-like"/>
</dbReference>
<dbReference type="OMA" id="VWAMCWA"/>
<feature type="domain" description="IFT121-like zinc finger" evidence="9">
    <location>
        <begin position="1241"/>
        <end position="1282"/>
    </location>
</feature>
<dbReference type="PIRSF" id="PIRSF037536">
    <property type="entry name" value="WD_repeat_p35"/>
    <property type="match status" value="1"/>
</dbReference>
<keyword evidence="7" id="KW-0206">Cytoskeleton</keyword>
<evidence type="ECO:0000256" key="4">
    <source>
        <dbReference type="ARBA" id="ARBA00022737"/>
    </source>
</evidence>
<dbReference type="GO" id="GO:1905515">
    <property type="term" value="P:non-motile cilium assembly"/>
    <property type="evidence" value="ECO:0007669"/>
    <property type="project" value="EnsemblMetazoa"/>
</dbReference>
<dbReference type="InterPro" id="IPR056159">
    <property type="entry name" value="Beta-prop_IFT121_TULP_N"/>
</dbReference>
<dbReference type="SMART" id="SM00320">
    <property type="entry name" value="WD40"/>
    <property type="match status" value="3"/>
</dbReference>
<dbReference type="InterPro" id="IPR015943">
    <property type="entry name" value="WD40/YVTN_repeat-like_dom_sf"/>
</dbReference>
<dbReference type="eggNOG" id="KOG2041">
    <property type="taxonomic scope" value="Eukaryota"/>
</dbReference>
<keyword evidence="15" id="KW-1185">Reference proteome</keyword>
<evidence type="ECO:0000256" key="1">
    <source>
        <dbReference type="ARBA" id="ARBA00004120"/>
    </source>
</evidence>
<dbReference type="GO" id="GO:0005930">
    <property type="term" value="C:axoneme"/>
    <property type="evidence" value="ECO:0000318"/>
    <property type="project" value="GO_Central"/>
</dbReference>
<sequence>MTLLLNAMANYNEKTISKLYMCVFRKVCFIHLLFSKLFSFQFNMGLPENAQLHFSEWNHNSNYIACGGALGTLRVVKISLDATEPKQHPSNTVLNVNQTLEGHQVGKLFFSATVMNATWNENNQKLTTSDTSGLIIVWGLFNEQWVEEMINNRLAPIVKTFDNNEKYSRNKSVVVGICWNCDGTKIAIAYADGNVIVGTLEGNRIWNKELEITLASCEWAPDGDMLIFGTAEGKVCVFDENGNHYVSVLDITMHCLESEDLEQALAKKENQKEEIVCMKYWSPTLKSKAIMDELEREWERELEKEKEVTGTDVFTNYPRKPAKEYVEPERSPEPYQPVPPDRPRFMVAYARGMIQLMRNLADPEPIVVRLTNVRITGAKWSPNGAFIAICGSEADKDDPRHSNIHFLSAYGHKVGFFQHFETRITGISWESTGLRMSIAADGNLFIGHIRPEFKWGAMEETIVYAYQKEELYQYGIMFYDYAIDERTIKTLTYFEHMAFFKDHCVLINRQEEPGIPTYFCQLCNNIGTSLDYSVTTVKPMFVCVNGMCAVIACEDRYFIWHFVLPKTNTVQAGIHIPGKSAEYLLEEQQRAIEYGTKRLLGSSDTICAICIGDTFFLMALEAGGIYRVNLSDGVITTSYPVSASVDSMKINCDYTRLAVVKLVEQTPFSMIIFDFAGDELRKTYSCEKKDVWDYSWDHNDPALLAFKDKHKLFICDGSSIFEQSTITGGIVCFRNLVVTTVNLERMLITPENPVKSCVQEVMIRAKQEVTNLLNAMKLDEAIDYAERSPHAELWAMISAYAVFKHKFDCAEHAFVKLGDYAGVQFVKKVRTIPSNDLRNAEIFAWRDQLEEAKALFMQCDRKDLAIEMYRKLGDYNAIYEMIRHDETVDEELQHEVYKEIGRHNYENMEWDEAGKWFSLCNEMALHIDCLIRGNNFGELEVLARSLEDDSEFMEIIGDAFTTRGMCDQAVECFLRQNNPKKALNTCMQLNQWHKAQFIADANHMENVEGLLGRYAVEMKAESDEKSINALSLYMRAGRYLDAAKIAFDIANDRKDKYVPYEELKQCYVLGAILVENHRQTIKELKKIDKHNILEDALDDESGLTAEQSRIMENTWRGAEAFHFMMLAQGHFFDNRIEDALQTSVILSDYEEFLDPAEVYSMIALAAANVHQFGICSKAMMRLEAFEEFDEEERTEMQNLSFRLFSEYPPVNPNGAKITCTACEARIDPYDLQCPDCHTKFPVCIASGRLILDHVFWLCPRCKHRAHQHEIMKYSYCPLCHDTESFKSN</sequence>
<name>A8XKQ3_CAEBR</name>
<feature type="domain" description="IFT121-like TPR repeats" evidence="13">
    <location>
        <begin position="1112"/>
        <end position="1210"/>
    </location>
</feature>
<dbReference type="Gene3D" id="2.130.10.10">
    <property type="entry name" value="YVTN repeat-like/Quinoprotein amine dehydrogenase"/>
    <property type="match status" value="1"/>
</dbReference>
<dbReference type="GO" id="GO:0006935">
    <property type="term" value="P:chemotaxis"/>
    <property type="evidence" value="ECO:0007669"/>
    <property type="project" value="EnsemblMetazoa"/>
</dbReference>
<dbReference type="Pfam" id="PF25170">
    <property type="entry name" value="TPR_WDR35"/>
    <property type="match status" value="1"/>
</dbReference>
<reference evidence="14 15" key="2">
    <citation type="journal article" date="2011" name="PLoS Genet.">
        <title>Caenorhabditis briggsae recombinant inbred line genotypes reveal inter-strain incompatibility and the evolution of recombination.</title>
        <authorList>
            <person name="Ross J.A."/>
            <person name="Koboldt D.C."/>
            <person name="Staisch J.E."/>
            <person name="Chamberlin H.M."/>
            <person name="Gupta B.P."/>
            <person name="Miller R.D."/>
            <person name="Baird S.E."/>
            <person name="Haag E.S."/>
        </authorList>
    </citation>
    <scope>NUCLEOTIDE SEQUENCE [LARGE SCALE GENOMIC DNA]</scope>
    <source>
        <strain evidence="14 15">AF16</strain>
    </source>
</reference>
<protein>
    <submittedName>
        <fullName evidence="14">Protein CBR-IFTA-1</fullName>
    </submittedName>
</protein>
<dbReference type="Proteomes" id="UP000008549">
    <property type="component" value="Unassembled WGS sequence"/>
</dbReference>
<dbReference type="InterPro" id="IPR017233">
    <property type="entry name" value="WDR35"/>
</dbReference>
<evidence type="ECO:0000259" key="12">
    <source>
        <dbReference type="Pfam" id="PF24797"/>
    </source>
</evidence>
<dbReference type="SUPFAM" id="SSF82171">
    <property type="entry name" value="DPP6 N-terminal domain-like"/>
    <property type="match status" value="1"/>
</dbReference>
<dbReference type="InterPro" id="IPR018247">
    <property type="entry name" value="EF_Hand_1_Ca_BS"/>
</dbReference>
<dbReference type="Pfam" id="PF23145">
    <property type="entry name" value="Zf_2nd_IFT121"/>
    <property type="match status" value="1"/>
</dbReference>
<dbReference type="GO" id="GO:0036064">
    <property type="term" value="C:ciliary basal body"/>
    <property type="evidence" value="ECO:0000318"/>
    <property type="project" value="GO_Central"/>
</dbReference>
<keyword evidence="6" id="KW-0969">Cilium</keyword>
<dbReference type="WormBase" id="CBG14804">
    <property type="protein sequence ID" value="CBP38913"/>
    <property type="gene ID" value="WBGene00035196"/>
    <property type="gene designation" value="Cbr-ifta-1"/>
</dbReference>
<dbReference type="InterPro" id="IPR056157">
    <property type="entry name" value="TPR_IFT80_172_dom"/>
</dbReference>
<dbReference type="Pfam" id="PF25768">
    <property type="entry name" value="TPR_IFT121"/>
    <property type="match status" value="1"/>
</dbReference>
<dbReference type="PANTHER" id="PTHR12764">
    <property type="entry name" value="WD REPEAT DOMAIN-RELATED"/>
    <property type="match status" value="1"/>
</dbReference>
<comment type="subcellular location">
    <subcellularLocation>
        <location evidence="1">Cytoplasm</location>
        <location evidence="1">Cytoskeleton</location>
        <location evidence="1">Cilium basal body</location>
    </subcellularLocation>
</comment>
<keyword evidence="8" id="KW-0966">Cell projection</keyword>
<feature type="domain" description="IFT121/TULP4 N-terminal" evidence="12">
    <location>
        <begin position="45"/>
        <end position="278"/>
    </location>
</feature>
<dbReference type="InterPro" id="IPR057979">
    <property type="entry name" value="TPR_IFT121"/>
</dbReference>
<gene>
    <name evidence="16" type="primary">ifta-1</name>
    <name evidence="14" type="synonym">Cbr-ifta-1</name>
    <name evidence="16" type="ORF">CBG14804</name>
    <name evidence="14" type="ORF">CBG_14804</name>
</gene>
<feature type="domain" description="IFT80/172/WDR35 TPR" evidence="10">
    <location>
        <begin position="793"/>
        <end position="889"/>
    </location>
</feature>
<dbReference type="EMBL" id="HE600983">
    <property type="protein sequence ID" value="CAP33227.2"/>
    <property type="molecule type" value="Genomic_DNA"/>
</dbReference>
<evidence type="ECO:0000256" key="5">
    <source>
        <dbReference type="ARBA" id="ARBA00022794"/>
    </source>
</evidence>
<dbReference type="STRING" id="6238.A8XKQ3"/>
<dbReference type="Pfam" id="PF23387">
    <property type="entry name" value="TPR_IFT80_172"/>
    <property type="match status" value="1"/>
</dbReference>
<dbReference type="FunCoup" id="A8XKQ3">
    <property type="interactions" value="615"/>
</dbReference>
<dbReference type="HOGENOM" id="CLU_004048_1_0_1"/>
<evidence type="ECO:0000313" key="16">
    <source>
        <dbReference type="WormBase" id="CBG14804"/>
    </source>
</evidence>
<dbReference type="InterPro" id="IPR001680">
    <property type="entry name" value="WD40_rpt"/>
</dbReference>
<dbReference type="InParanoid" id="A8XKQ3"/>
<keyword evidence="5" id="KW-0970">Cilium biogenesis/degradation</keyword>
<evidence type="ECO:0000259" key="9">
    <source>
        <dbReference type="Pfam" id="PF23145"/>
    </source>
</evidence>
<dbReference type="Gene3D" id="1.25.40.470">
    <property type="match status" value="1"/>
</dbReference>
<dbReference type="FunFam" id="1.25.40.470:FF:000054">
    <property type="entry name" value="Protein CBR-IFTA-1"/>
    <property type="match status" value="1"/>
</dbReference>
<evidence type="ECO:0000256" key="3">
    <source>
        <dbReference type="ARBA" id="ARBA00022574"/>
    </source>
</evidence>
<evidence type="ECO:0000256" key="6">
    <source>
        <dbReference type="ARBA" id="ARBA00023069"/>
    </source>
</evidence>
<evidence type="ECO:0000256" key="2">
    <source>
        <dbReference type="ARBA" id="ARBA00022490"/>
    </source>
</evidence>
<dbReference type="Pfam" id="PF23390">
    <property type="entry name" value="Beta-prop_WDR35_2nd"/>
    <property type="match status" value="1"/>
</dbReference>
<evidence type="ECO:0000259" key="10">
    <source>
        <dbReference type="Pfam" id="PF23387"/>
    </source>
</evidence>
<accession>A8XKQ3</accession>
<keyword evidence="3" id="KW-0853">WD repeat</keyword>
<reference evidence="14 15" key="1">
    <citation type="journal article" date="2003" name="PLoS Biol.">
        <title>The genome sequence of Caenorhabditis briggsae: a platform for comparative genomics.</title>
        <authorList>
            <person name="Stein L.D."/>
            <person name="Bao Z."/>
            <person name="Blasiar D."/>
            <person name="Blumenthal T."/>
            <person name="Brent M.R."/>
            <person name="Chen N."/>
            <person name="Chinwalla A."/>
            <person name="Clarke L."/>
            <person name="Clee C."/>
            <person name="Coghlan A."/>
            <person name="Coulson A."/>
            <person name="D'Eustachio P."/>
            <person name="Fitch D.H."/>
            <person name="Fulton L.A."/>
            <person name="Fulton R.E."/>
            <person name="Griffiths-Jones S."/>
            <person name="Harris T.W."/>
            <person name="Hillier L.W."/>
            <person name="Kamath R."/>
            <person name="Kuwabara P.E."/>
            <person name="Mardis E.R."/>
            <person name="Marra M.A."/>
            <person name="Miner T.L."/>
            <person name="Minx P."/>
            <person name="Mullikin J.C."/>
            <person name="Plumb R.W."/>
            <person name="Rogers J."/>
            <person name="Schein J.E."/>
            <person name="Sohrmann M."/>
            <person name="Spieth J."/>
            <person name="Stajich J.E."/>
            <person name="Wei C."/>
            <person name="Willey D."/>
            <person name="Wilson R.K."/>
            <person name="Durbin R."/>
            <person name="Waterston R.H."/>
        </authorList>
    </citation>
    <scope>NUCLEOTIDE SEQUENCE [LARGE SCALE GENOMIC DNA]</scope>
    <source>
        <strain evidence="14 15">AF16</strain>
    </source>
</reference>
<feature type="domain" description="IFT121 second beta-propeller" evidence="11">
    <location>
        <begin position="455"/>
        <end position="758"/>
    </location>
</feature>
<dbReference type="PANTHER" id="PTHR12764:SF5">
    <property type="entry name" value="LD29485P"/>
    <property type="match status" value="1"/>
</dbReference>
<dbReference type="PROSITE" id="PS00018">
    <property type="entry name" value="EF_HAND_1"/>
    <property type="match status" value="1"/>
</dbReference>
<organism evidence="14 15">
    <name type="scientific">Caenorhabditis briggsae</name>
    <dbReference type="NCBI Taxonomy" id="6238"/>
    <lineage>
        <taxon>Eukaryota</taxon>
        <taxon>Metazoa</taxon>
        <taxon>Ecdysozoa</taxon>
        <taxon>Nematoda</taxon>
        <taxon>Chromadorea</taxon>
        <taxon>Rhabditida</taxon>
        <taxon>Rhabditina</taxon>
        <taxon>Rhabditomorpha</taxon>
        <taxon>Rhabditoidea</taxon>
        <taxon>Rhabditidae</taxon>
        <taxon>Peloderinae</taxon>
        <taxon>Caenorhabditis</taxon>
    </lineage>
</organism>
<proteinExistence type="predicted"/>
<evidence type="ECO:0000259" key="13">
    <source>
        <dbReference type="Pfam" id="PF25768"/>
    </source>
</evidence>
<dbReference type="InterPro" id="IPR057361">
    <property type="entry name" value="TPR_WDR35"/>
</dbReference>
<dbReference type="InterPro" id="IPR039857">
    <property type="entry name" value="Ift122/121"/>
</dbReference>